<dbReference type="RefSeq" id="WP_306831975.1">
    <property type="nucleotide sequence ID" value="NZ_JAUSRA010000001.1"/>
</dbReference>
<dbReference type="Proteomes" id="UP001240984">
    <property type="component" value="Unassembled WGS sequence"/>
</dbReference>
<gene>
    <name evidence="1" type="ORF">J2S43_004360</name>
</gene>
<evidence type="ECO:0000313" key="2">
    <source>
        <dbReference type="Proteomes" id="UP001240984"/>
    </source>
</evidence>
<protein>
    <submittedName>
        <fullName evidence="1">Uncharacterized protein</fullName>
    </submittedName>
</protein>
<sequence length="43" mass="5199">MRDIARDYWHFIATAAGPKQCAFELTLWEETWGRTHPYRGRLF</sequence>
<organism evidence="1 2">
    <name type="scientific">Catenuloplanes nepalensis</name>
    <dbReference type="NCBI Taxonomy" id="587533"/>
    <lineage>
        <taxon>Bacteria</taxon>
        <taxon>Bacillati</taxon>
        <taxon>Actinomycetota</taxon>
        <taxon>Actinomycetes</taxon>
        <taxon>Micromonosporales</taxon>
        <taxon>Micromonosporaceae</taxon>
        <taxon>Catenuloplanes</taxon>
    </lineage>
</organism>
<reference evidence="1 2" key="1">
    <citation type="submission" date="2023-07" db="EMBL/GenBank/DDBJ databases">
        <title>Sequencing the genomes of 1000 actinobacteria strains.</title>
        <authorList>
            <person name="Klenk H.-P."/>
        </authorList>
    </citation>
    <scope>NUCLEOTIDE SEQUENCE [LARGE SCALE GENOMIC DNA]</scope>
    <source>
        <strain evidence="1 2">DSM 44710</strain>
    </source>
</reference>
<proteinExistence type="predicted"/>
<name>A0ABT9MWN5_9ACTN</name>
<keyword evidence="2" id="KW-1185">Reference proteome</keyword>
<comment type="caution">
    <text evidence="1">The sequence shown here is derived from an EMBL/GenBank/DDBJ whole genome shotgun (WGS) entry which is preliminary data.</text>
</comment>
<dbReference type="EMBL" id="JAUSRA010000001">
    <property type="protein sequence ID" value="MDP9795848.1"/>
    <property type="molecule type" value="Genomic_DNA"/>
</dbReference>
<accession>A0ABT9MWN5</accession>
<evidence type="ECO:0000313" key="1">
    <source>
        <dbReference type="EMBL" id="MDP9795848.1"/>
    </source>
</evidence>